<protein>
    <submittedName>
        <fullName evidence="2">Uncharacterized protein</fullName>
    </submittedName>
</protein>
<sequence length="123" mass="13845">MASPFYPSSTPLHNYYNTSHANLEIAYEAQQPLGITYTSILCQQLFQRHFPLQHQSIDLQPHHHTTKDQTSASHITSNPCRYGRTQEPPTNYLLLATYRPPIAAYKPNALTNTSDLAATTTTT</sequence>
<evidence type="ECO:0000313" key="3">
    <source>
        <dbReference type="Proteomes" id="UP000822688"/>
    </source>
</evidence>
<dbReference type="AlphaFoldDB" id="A0A8T0HNT9"/>
<accession>A0A8T0HNT9</accession>
<evidence type="ECO:0000313" key="2">
    <source>
        <dbReference type="EMBL" id="KAG0572461.1"/>
    </source>
</evidence>
<reference evidence="2" key="1">
    <citation type="submission" date="2020-06" db="EMBL/GenBank/DDBJ databases">
        <title>WGS assembly of Ceratodon purpureus strain R40.</title>
        <authorList>
            <person name="Carey S.B."/>
            <person name="Jenkins J."/>
            <person name="Shu S."/>
            <person name="Lovell J.T."/>
            <person name="Sreedasyam A."/>
            <person name="Maumus F."/>
            <person name="Tiley G.P."/>
            <person name="Fernandez-Pozo N."/>
            <person name="Barry K."/>
            <person name="Chen C."/>
            <person name="Wang M."/>
            <person name="Lipzen A."/>
            <person name="Daum C."/>
            <person name="Saski C.A."/>
            <person name="Payton A.C."/>
            <person name="Mcbreen J.C."/>
            <person name="Conrad R.E."/>
            <person name="Kollar L.M."/>
            <person name="Olsson S."/>
            <person name="Huttunen S."/>
            <person name="Landis J.B."/>
            <person name="Wickett N.J."/>
            <person name="Johnson M.G."/>
            <person name="Rensing S.A."/>
            <person name="Grimwood J."/>
            <person name="Schmutz J."/>
            <person name="Mcdaniel S.F."/>
        </authorList>
    </citation>
    <scope>NUCLEOTIDE SEQUENCE</scope>
    <source>
        <strain evidence="2">R40</strain>
    </source>
</reference>
<feature type="region of interest" description="Disordered" evidence="1">
    <location>
        <begin position="62"/>
        <end position="83"/>
    </location>
</feature>
<proteinExistence type="predicted"/>
<comment type="caution">
    <text evidence="2">The sequence shown here is derived from an EMBL/GenBank/DDBJ whole genome shotgun (WGS) entry which is preliminary data.</text>
</comment>
<evidence type="ECO:0000256" key="1">
    <source>
        <dbReference type="SAM" id="MobiDB-lite"/>
    </source>
</evidence>
<dbReference type="EMBL" id="CM026426">
    <property type="protein sequence ID" value="KAG0572461.1"/>
    <property type="molecule type" value="Genomic_DNA"/>
</dbReference>
<keyword evidence="3" id="KW-1185">Reference proteome</keyword>
<dbReference type="Proteomes" id="UP000822688">
    <property type="component" value="Chromosome V"/>
</dbReference>
<gene>
    <name evidence="2" type="ORF">KC19_VG097300</name>
</gene>
<feature type="compositionally biased region" description="Polar residues" evidence="1">
    <location>
        <begin position="68"/>
        <end position="79"/>
    </location>
</feature>
<name>A0A8T0HNT9_CERPU</name>
<organism evidence="2 3">
    <name type="scientific">Ceratodon purpureus</name>
    <name type="common">Fire moss</name>
    <name type="synonym">Dicranum purpureum</name>
    <dbReference type="NCBI Taxonomy" id="3225"/>
    <lineage>
        <taxon>Eukaryota</taxon>
        <taxon>Viridiplantae</taxon>
        <taxon>Streptophyta</taxon>
        <taxon>Embryophyta</taxon>
        <taxon>Bryophyta</taxon>
        <taxon>Bryophytina</taxon>
        <taxon>Bryopsida</taxon>
        <taxon>Dicranidae</taxon>
        <taxon>Pseudoditrichales</taxon>
        <taxon>Ditrichaceae</taxon>
        <taxon>Ceratodon</taxon>
    </lineage>
</organism>